<evidence type="ECO:0000313" key="2">
    <source>
        <dbReference type="Proteomes" id="UP000829398"/>
    </source>
</evidence>
<sequence>MNPAKLLLNTLLFVQFSQISTSIDTISLSQPIRDGDVIVSSRKFYALGFFSPGNSVKRYVGIWYNQISEQTLVWVANRDNPINGTFGVLSVNIKGNLVLYESNQSTVPVWQANISDASTGNSVAQLLDSGNLVLVRNDTGETLWQSFDHPTDTLLPNMRLGWDKRTGFNRYLTAWKSPDDPGSGNCSFKMDLAGFSQVSLYKSDVKWWRAGSWTGQRLSGVPEMTRNFIFNITYMDNQDEVFVYYSLNNPSILSRMVVNETGFEQRFTWSSQDRRWIGFWTAPKEQCDYYGHCGPNSNCSPYHADEFECTCLPGFEPKYPKEWSLRDGSGGCKRKLGTSTCQKGEGFIKLTLVKVPDTSVAAHVDMNLGLKACEEKCLGNCSCVAYASAYAETNGGIGCLIYHGDLNDTRTYTNAGQDLFVRADAAELAAEAQKNSKSNRARKRRLALIIVAIVLGVLLLGLCYFFLWRRLDTRIEYCGPCYYQDIMQDSESGERQRQRRRELLFLNSSTRLSDREASTSAKRNKDTGNVDVTFFELSTVLAATDNFSTSNKLGQGGFGPVYKGKLANGQEIAVKRLSTTSGQGIEEFKNEVLLIAKLQHRNLVKLLGCCLEKDEKMLIYEFMPNKSLDYFIFDESRKQLLDWKKRFDIILGIARGVLYLHQDSRLRIIHRDLKASNILLDEEMNPRISDFGTARVFGGEEISTNTNRVVGTYGYMSPEYALGGLFSTKSDVFSFGVLLLEIITGKKNTGIFNDDSSNLIRYVWELWSDDKALEIVDSSMADSCPAPEALRCIQVGLLCVQDRTTDRPSMSTVVFMLSNETSVPSPKQPTFSVRKIEIDTDYSSTGTKSSANEVTLTTFIGR</sequence>
<comment type="caution">
    <text evidence="1">The sequence shown here is derived from an EMBL/GenBank/DDBJ whole genome shotgun (WGS) entry which is preliminary data.</text>
</comment>
<proteinExistence type="predicted"/>
<accession>A0ACB8NGB6</accession>
<name>A0ACB8NGB6_CITSI</name>
<protein>
    <submittedName>
        <fullName evidence="1">Receptor-like serine/threonine-protein kinase SD1-8</fullName>
    </submittedName>
</protein>
<reference evidence="2" key="1">
    <citation type="journal article" date="2023" name="Hortic. Res.">
        <title>A chromosome-level phased genome enabling allele-level studies in sweet orange: a case study on citrus Huanglongbing tolerance.</title>
        <authorList>
            <person name="Wu B."/>
            <person name="Yu Q."/>
            <person name="Deng Z."/>
            <person name="Duan Y."/>
            <person name="Luo F."/>
            <person name="Gmitter F. Jr."/>
        </authorList>
    </citation>
    <scope>NUCLEOTIDE SEQUENCE [LARGE SCALE GENOMIC DNA]</scope>
    <source>
        <strain evidence="2">cv. Valencia</strain>
    </source>
</reference>
<organism evidence="1 2">
    <name type="scientific">Citrus sinensis</name>
    <name type="common">Sweet orange</name>
    <name type="synonym">Citrus aurantium var. sinensis</name>
    <dbReference type="NCBI Taxonomy" id="2711"/>
    <lineage>
        <taxon>Eukaryota</taxon>
        <taxon>Viridiplantae</taxon>
        <taxon>Streptophyta</taxon>
        <taxon>Embryophyta</taxon>
        <taxon>Tracheophyta</taxon>
        <taxon>Spermatophyta</taxon>
        <taxon>Magnoliopsida</taxon>
        <taxon>eudicotyledons</taxon>
        <taxon>Gunneridae</taxon>
        <taxon>Pentapetalae</taxon>
        <taxon>rosids</taxon>
        <taxon>malvids</taxon>
        <taxon>Sapindales</taxon>
        <taxon>Rutaceae</taxon>
        <taxon>Aurantioideae</taxon>
        <taxon>Citrus</taxon>
    </lineage>
</organism>
<dbReference type="Proteomes" id="UP000829398">
    <property type="component" value="Chromosome 2"/>
</dbReference>
<dbReference type="EMBL" id="CM039171">
    <property type="protein sequence ID" value="KAH9796624.1"/>
    <property type="molecule type" value="Genomic_DNA"/>
</dbReference>
<gene>
    <name evidence="1" type="ORF">KPL71_005597</name>
</gene>
<evidence type="ECO:0000313" key="1">
    <source>
        <dbReference type="EMBL" id="KAH9796624.1"/>
    </source>
</evidence>
<keyword evidence="2" id="KW-1185">Reference proteome</keyword>